<dbReference type="PANTHER" id="PTHR30055">
    <property type="entry name" value="HTH-TYPE TRANSCRIPTIONAL REGULATOR RUTR"/>
    <property type="match status" value="1"/>
</dbReference>
<evidence type="ECO:0000256" key="2">
    <source>
        <dbReference type="ARBA" id="ARBA00023125"/>
    </source>
</evidence>
<dbReference type="InterPro" id="IPR009057">
    <property type="entry name" value="Homeodomain-like_sf"/>
</dbReference>
<keyword evidence="3" id="KW-0804">Transcription</keyword>
<proteinExistence type="predicted"/>
<keyword evidence="7" id="KW-1185">Reference proteome</keyword>
<evidence type="ECO:0000313" key="7">
    <source>
        <dbReference type="Proteomes" id="UP000309174"/>
    </source>
</evidence>
<feature type="domain" description="HTH tetR-type" evidence="5">
    <location>
        <begin position="27"/>
        <end position="87"/>
    </location>
</feature>
<organism evidence="6 7">
    <name type="scientific">Actinomadura soli</name>
    <dbReference type="NCBI Taxonomy" id="2508997"/>
    <lineage>
        <taxon>Bacteria</taxon>
        <taxon>Bacillati</taxon>
        <taxon>Actinomycetota</taxon>
        <taxon>Actinomycetes</taxon>
        <taxon>Streptosporangiales</taxon>
        <taxon>Thermomonosporaceae</taxon>
        <taxon>Actinomadura</taxon>
    </lineage>
</organism>
<dbReference type="GO" id="GO:0003700">
    <property type="term" value="F:DNA-binding transcription factor activity"/>
    <property type="evidence" value="ECO:0007669"/>
    <property type="project" value="TreeGrafter"/>
</dbReference>
<dbReference type="Proteomes" id="UP000309174">
    <property type="component" value="Unassembled WGS sequence"/>
</dbReference>
<reference evidence="6 7" key="1">
    <citation type="submission" date="2019-05" db="EMBL/GenBank/DDBJ databases">
        <title>Draft genome sequence of Actinomadura sp. 14C53.</title>
        <authorList>
            <person name="Saricaoglu S."/>
            <person name="Isik K."/>
        </authorList>
    </citation>
    <scope>NUCLEOTIDE SEQUENCE [LARGE SCALE GENOMIC DNA]</scope>
    <source>
        <strain evidence="6 7">14C53</strain>
    </source>
</reference>
<protein>
    <submittedName>
        <fullName evidence="6">TetR/AcrR family transcriptional regulator</fullName>
    </submittedName>
</protein>
<evidence type="ECO:0000256" key="4">
    <source>
        <dbReference type="PROSITE-ProRule" id="PRU00335"/>
    </source>
</evidence>
<dbReference type="InterPro" id="IPR001647">
    <property type="entry name" value="HTH_TetR"/>
</dbReference>
<sequence>MPSPDSGGARVSGVSPTSTGRRAEYAELTRQAIITAARELFAENGYFATTINQIAGRARVAPATVYAVTGGKHGLIAILVEQWSTAPIVAERGARISAARDPRDVLRLTAEVVRDMRIEYGDIMHTARNVAPHDKAVAESLNAANIRYRSALDGVAEHLNTLGALGVEVDVACDVLWFYFGYTGFATLVNENGWTYDDAATWLTAQAAQALKLDDASPPHPR</sequence>
<dbReference type="OrthoDB" id="4823039at2"/>
<dbReference type="AlphaFoldDB" id="A0A5C4J671"/>
<evidence type="ECO:0000259" key="5">
    <source>
        <dbReference type="PROSITE" id="PS50977"/>
    </source>
</evidence>
<dbReference type="InterPro" id="IPR050109">
    <property type="entry name" value="HTH-type_TetR-like_transc_reg"/>
</dbReference>
<evidence type="ECO:0000256" key="3">
    <source>
        <dbReference type="ARBA" id="ARBA00023163"/>
    </source>
</evidence>
<dbReference type="SUPFAM" id="SSF46689">
    <property type="entry name" value="Homeodomain-like"/>
    <property type="match status" value="1"/>
</dbReference>
<keyword evidence="2 4" id="KW-0238">DNA-binding</keyword>
<dbReference type="Pfam" id="PF00440">
    <property type="entry name" value="TetR_N"/>
    <property type="match status" value="1"/>
</dbReference>
<dbReference type="PROSITE" id="PS50977">
    <property type="entry name" value="HTH_TETR_2"/>
    <property type="match status" value="1"/>
</dbReference>
<dbReference type="GO" id="GO:0000976">
    <property type="term" value="F:transcription cis-regulatory region binding"/>
    <property type="evidence" value="ECO:0007669"/>
    <property type="project" value="TreeGrafter"/>
</dbReference>
<name>A0A5C4J671_9ACTN</name>
<accession>A0A5C4J671</accession>
<dbReference type="EMBL" id="VCKW01000173">
    <property type="protein sequence ID" value="TMQ92123.1"/>
    <property type="molecule type" value="Genomic_DNA"/>
</dbReference>
<comment type="caution">
    <text evidence="6">The sequence shown here is derived from an EMBL/GenBank/DDBJ whole genome shotgun (WGS) entry which is preliminary data.</text>
</comment>
<evidence type="ECO:0000256" key="1">
    <source>
        <dbReference type="ARBA" id="ARBA00023015"/>
    </source>
</evidence>
<dbReference type="PANTHER" id="PTHR30055:SF234">
    <property type="entry name" value="HTH-TYPE TRANSCRIPTIONAL REGULATOR BETI"/>
    <property type="match status" value="1"/>
</dbReference>
<evidence type="ECO:0000313" key="6">
    <source>
        <dbReference type="EMBL" id="TMQ92123.1"/>
    </source>
</evidence>
<gene>
    <name evidence="6" type="ORF">ETD83_27945</name>
</gene>
<dbReference type="Gene3D" id="1.10.357.10">
    <property type="entry name" value="Tetracycline Repressor, domain 2"/>
    <property type="match status" value="1"/>
</dbReference>
<dbReference type="PRINTS" id="PR00455">
    <property type="entry name" value="HTHTETR"/>
</dbReference>
<keyword evidence="1" id="KW-0805">Transcription regulation</keyword>
<feature type="DNA-binding region" description="H-T-H motif" evidence="4">
    <location>
        <begin position="50"/>
        <end position="69"/>
    </location>
</feature>